<dbReference type="RefSeq" id="WP_305023444.1">
    <property type="nucleotide sequence ID" value="NZ_JAUQTB010000003.1"/>
</dbReference>
<accession>A0ABT9CAG7</accession>
<evidence type="ECO:0000313" key="1">
    <source>
        <dbReference type="EMBL" id="MDO7906241.1"/>
    </source>
</evidence>
<sequence length="106" mass="12002">MVLCHSPCCYGDENFDGIKQGFAERPSIAELEADEWNCEFELRLKAMELAMEMLDDEGIFALNQPRESVCILVEVMPPDKINTEIALRLNHKESPAMQAWLAEAAE</sequence>
<dbReference type="Proteomes" id="UP001240171">
    <property type="component" value="Unassembled WGS sequence"/>
</dbReference>
<dbReference type="InterPro" id="IPR025409">
    <property type="entry name" value="DUF4303"/>
</dbReference>
<keyword evidence="2" id="KW-1185">Reference proteome</keyword>
<dbReference type="Pfam" id="PF14136">
    <property type="entry name" value="DUF4303"/>
    <property type="match status" value="1"/>
</dbReference>
<gene>
    <name evidence="1" type="ORF">Q5741_07390</name>
</gene>
<comment type="caution">
    <text evidence="1">The sequence shown here is derived from an EMBL/GenBank/DDBJ whole genome shotgun (WGS) entry which is preliminary data.</text>
</comment>
<organism evidence="1 2">
    <name type="scientific">Paenibacillus lacisoli</name>
    <dbReference type="NCBI Taxonomy" id="3064525"/>
    <lineage>
        <taxon>Bacteria</taxon>
        <taxon>Bacillati</taxon>
        <taxon>Bacillota</taxon>
        <taxon>Bacilli</taxon>
        <taxon>Bacillales</taxon>
        <taxon>Paenibacillaceae</taxon>
        <taxon>Paenibacillus</taxon>
    </lineage>
</organism>
<dbReference type="EMBL" id="JAUQTB010000003">
    <property type="protein sequence ID" value="MDO7906241.1"/>
    <property type="molecule type" value="Genomic_DNA"/>
</dbReference>
<name>A0ABT9CAG7_9BACL</name>
<protein>
    <submittedName>
        <fullName evidence="1">DUF4303 domain-containing protein</fullName>
    </submittedName>
</protein>
<evidence type="ECO:0000313" key="2">
    <source>
        <dbReference type="Proteomes" id="UP001240171"/>
    </source>
</evidence>
<proteinExistence type="predicted"/>
<reference evidence="1 2" key="1">
    <citation type="submission" date="2023-07" db="EMBL/GenBank/DDBJ databases">
        <title>Paenibacillus sp. JX-17 nov. isolated from soil.</title>
        <authorList>
            <person name="Wan Y."/>
            <person name="Liu B."/>
        </authorList>
    </citation>
    <scope>NUCLEOTIDE SEQUENCE [LARGE SCALE GENOMIC DNA]</scope>
    <source>
        <strain evidence="1 2">JX-17</strain>
    </source>
</reference>